<gene>
    <name evidence="1" type="ORF">CB674_06355</name>
</gene>
<sequence>MATGTKNAKSQALKARVPHDVVEAMEMVKEEDESTSQFIITSMQSEIKRRQRRKVKPQQGG</sequence>
<name>A0A635PK43_SALET</name>
<dbReference type="EMBL" id="AAMIUR010000004">
    <property type="protein sequence ID" value="EDH8028655.1"/>
    <property type="molecule type" value="Genomic_DNA"/>
</dbReference>
<comment type="caution">
    <text evidence="1">The sequence shown here is derived from an EMBL/GenBank/DDBJ whole genome shotgun (WGS) entry which is preliminary data.</text>
</comment>
<protein>
    <submittedName>
        <fullName evidence="1">Uncharacterized protein</fullName>
    </submittedName>
</protein>
<accession>A0A635PK43</accession>
<reference evidence="1" key="1">
    <citation type="submission" date="2018-07" db="EMBL/GenBank/DDBJ databases">
        <authorList>
            <person name="Ashton P.M."/>
            <person name="Dallman T."/>
            <person name="Nair S."/>
            <person name="De Pinna E."/>
            <person name="Peters T."/>
            <person name="Grant K."/>
        </authorList>
    </citation>
    <scope>NUCLEOTIDE SEQUENCE</scope>
    <source>
        <strain evidence="1">360339</strain>
    </source>
</reference>
<evidence type="ECO:0000313" key="1">
    <source>
        <dbReference type="EMBL" id="EDH8028655.1"/>
    </source>
</evidence>
<dbReference type="NCBIfam" id="NF041551">
    <property type="entry name" value="YlcI_YnfO_N"/>
    <property type="match status" value="1"/>
</dbReference>
<proteinExistence type="predicted"/>
<dbReference type="AlphaFoldDB" id="A0A635PK43"/>
<organism evidence="1">
    <name type="scientific">Salmonella enterica subsp. enterica serovar Bredeney</name>
    <dbReference type="NCBI Taxonomy" id="134047"/>
    <lineage>
        <taxon>Bacteria</taxon>
        <taxon>Pseudomonadati</taxon>
        <taxon>Pseudomonadota</taxon>
        <taxon>Gammaproteobacteria</taxon>
        <taxon>Enterobacterales</taxon>
        <taxon>Enterobacteriaceae</taxon>
        <taxon>Salmonella</taxon>
    </lineage>
</organism>